<dbReference type="GO" id="GO:0016740">
    <property type="term" value="F:transferase activity"/>
    <property type="evidence" value="ECO:0007669"/>
    <property type="project" value="UniProtKB-KW"/>
</dbReference>
<dbReference type="Proteomes" id="UP001443914">
    <property type="component" value="Unassembled WGS sequence"/>
</dbReference>
<gene>
    <name evidence="2" type="ORF">RND81_02G207200</name>
</gene>
<reference evidence="2" key="1">
    <citation type="submission" date="2024-03" db="EMBL/GenBank/DDBJ databases">
        <title>WGS assembly of Saponaria officinalis var. Norfolk2.</title>
        <authorList>
            <person name="Jenkins J."/>
            <person name="Shu S."/>
            <person name="Grimwood J."/>
            <person name="Barry K."/>
            <person name="Goodstein D."/>
            <person name="Schmutz J."/>
            <person name="Leebens-Mack J."/>
            <person name="Osbourn A."/>
        </authorList>
    </citation>
    <scope>NUCLEOTIDE SEQUENCE [LARGE SCALE GENOMIC DNA]</scope>
    <source>
        <strain evidence="2">JIC</strain>
    </source>
</reference>
<evidence type="ECO:0000313" key="3">
    <source>
        <dbReference type="Proteomes" id="UP001443914"/>
    </source>
</evidence>
<sequence>MSQAELVSECFVRPEIEMDECKRIHHLNPFDLRLLLIVYSQLGFLIIKPSNFSPFSYYEILRNSLSKALVHFYPLAGQLVTVPNHADHSCCIHVECSKGLGARLIHASAHNLTMLQVSRPNLDVLKVINHDGRTRPLLSVQVTEIHDGVYLGPYFKDSFIQYTLCFNHSIVDGISAFHFLRVWSRIFMGTLSSSIPLPLLENPLFCKGGSSSFHTLTRMSLSTEILKVMANSDATVCKMITTFEALIAFVWKSITRARKLPSNELTTIALPINLRLRFKPPLMNNYFGNYLLKARASTKVGYLLNNNVGWAATLVQQAVAAQDDTAAREFVERTLDKGIELVPSTQTFWWLFEWGDGSVDLDICIAPQAMCDLLLDQRFMSFTSLHNAHFNLISKL</sequence>
<dbReference type="AlphaFoldDB" id="A0AAW1MV37"/>
<dbReference type="PANTHER" id="PTHR31896">
    <property type="entry name" value="FAMILY REGULATORY PROTEIN, PUTATIVE (AFU_ORTHOLOGUE AFUA_3G14730)-RELATED"/>
    <property type="match status" value="1"/>
</dbReference>
<organism evidence="2 3">
    <name type="scientific">Saponaria officinalis</name>
    <name type="common">Common soapwort</name>
    <name type="synonym">Lychnis saponaria</name>
    <dbReference type="NCBI Taxonomy" id="3572"/>
    <lineage>
        <taxon>Eukaryota</taxon>
        <taxon>Viridiplantae</taxon>
        <taxon>Streptophyta</taxon>
        <taxon>Embryophyta</taxon>
        <taxon>Tracheophyta</taxon>
        <taxon>Spermatophyta</taxon>
        <taxon>Magnoliopsida</taxon>
        <taxon>eudicotyledons</taxon>
        <taxon>Gunneridae</taxon>
        <taxon>Pentapetalae</taxon>
        <taxon>Caryophyllales</taxon>
        <taxon>Caryophyllaceae</taxon>
        <taxon>Caryophylleae</taxon>
        <taxon>Saponaria</taxon>
    </lineage>
</organism>
<comment type="caution">
    <text evidence="2">The sequence shown here is derived from an EMBL/GenBank/DDBJ whole genome shotgun (WGS) entry which is preliminary data.</text>
</comment>
<dbReference type="Pfam" id="PF02458">
    <property type="entry name" value="Transferase"/>
    <property type="match status" value="2"/>
</dbReference>
<dbReference type="PANTHER" id="PTHR31896:SF12">
    <property type="entry name" value="HXXXD-TYPE ACYL-TRANSFERASE FAMILY PROTEIN"/>
    <property type="match status" value="1"/>
</dbReference>
<evidence type="ECO:0000313" key="2">
    <source>
        <dbReference type="EMBL" id="KAK9750585.1"/>
    </source>
</evidence>
<name>A0AAW1MV37_SAPOF</name>
<dbReference type="InterPro" id="IPR051283">
    <property type="entry name" value="Sec_Metabolite_Acyltrans"/>
</dbReference>
<protein>
    <submittedName>
        <fullName evidence="2">Uncharacterized protein</fullName>
    </submittedName>
</protein>
<dbReference type="EMBL" id="JBDFQZ010000002">
    <property type="protein sequence ID" value="KAK9750585.1"/>
    <property type="molecule type" value="Genomic_DNA"/>
</dbReference>
<keyword evidence="1" id="KW-0808">Transferase</keyword>
<evidence type="ECO:0000256" key="1">
    <source>
        <dbReference type="ARBA" id="ARBA00022679"/>
    </source>
</evidence>
<dbReference type="InterPro" id="IPR023213">
    <property type="entry name" value="CAT-like_dom_sf"/>
</dbReference>
<proteinExistence type="predicted"/>
<accession>A0AAW1MV37</accession>
<dbReference type="Gene3D" id="3.30.559.10">
    <property type="entry name" value="Chloramphenicol acetyltransferase-like domain"/>
    <property type="match status" value="2"/>
</dbReference>
<keyword evidence="3" id="KW-1185">Reference proteome</keyword>